<dbReference type="EMBL" id="FAXC01000396">
    <property type="protein sequence ID" value="CUV10303.1"/>
    <property type="molecule type" value="Genomic_DNA"/>
</dbReference>
<dbReference type="Pfam" id="PF07136">
    <property type="entry name" value="DUF1385"/>
    <property type="match status" value="1"/>
</dbReference>
<accession>A0A160VHY2</accession>
<keyword evidence="1" id="KW-1133">Transmembrane helix</keyword>
<keyword evidence="1" id="KW-0812">Transmembrane</keyword>
<organism evidence="2">
    <name type="scientific">hydrothermal vent metagenome</name>
    <dbReference type="NCBI Taxonomy" id="652676"/>
    <lineage>
        <taxon>unclassified sequences</taxon>
        <taxon>metagenomes</taxon>
        <taxon>ecological metagenomes</taxon>
    </lineage>
</organism>
<proteinExistence type="predicted"/>
<dbReference type="AlphaFoldDB" id="A0A160VHY2"/>
<feature type="transmembrane region" description="Helical" evidence="1">
    <location>
        <begin position="119"/>
        <end position="140"/>
    </location>
</feature>
<dbReference type="PANTHER" id="PTHR42867">
    <property type="entry name" value="MEMBRANE PROTEIN-RELATED"/>
    <property type="match status" value="1"/>
</dbReference>
<dbReference type="PANTHER" id="PTHR42867:SF1">
    <property type="entry name" value="MEMBRANE PROTEIN-RELATED"/>
    <property type="match status" value="1"/>
</dbReference>
<gene>
    <name evidence="2" type="ORF">MGWOODY_Mmi2167</name>
</gene>
<evidence type="ECO:0000313" key="2">
    <source>
        <dbReference type="EMBL" id="CUV10303.1"/>
    </source>
</evidence>
<keyword evidence="1" id="KW-0472">Membrane</keyword>
<name>A0A160VHY2_9ZZZZ</name>
<evidence type="ECO:0008006" key="3">
    <source>
        <dbReference type="Google" id="ProtNLM"/>
    </source>
</evidence>
<protein>
    <recommendedName>
        <fullName evidence="3">DUF1385 domain-containing protein</fullName>
    </recommendedName>
</protein>
<feature type="transmembrane region" description="Helical" evidence="1">
    <location>
        <begin position="152"/>
        <end position="172"/>
    </location>
</feature>
<dbReference type="InterPro" id="IPR010787">
    <property type="entry name" value="DUF1385"/>
</dbReference>
<evidence type="ECO:0000256" key="1">
    <source>
        <dbReference type="SAM" id="Phobius"/>
    </source>
</evidence>
<feature type="transmembrane region" description="Helical" evidence="1">
    <location>
        <begin position="221"/>
        <end position="243"/>
    </location>
</feature>
<sequence length="334" mass="37668">MALRTGKELEQGHFYSMKKSLLLLTMKPSILVGGQAVIEGVMMRVPGAYATAVRDPEGKIHIQKKDFQSITERSKLWNKPIFRGMASLFEAMKMGMTTLQYSADIALPEENEQSRVADFLSTLFAIVLAILLFMVLPMWITTHLMNVEKEALWFNLSSGGFRILFFVIYLLLISLMKDVRRLFQYHGAEHRVVYNFESGKDVNINNAQSFPTQHPRCGTSFLFIVLLSAILVFALVDTLVIYFLGTISLPIRLLFHLPMVPFVAGVGYEGIKLSATRDSVFFSILKKPGLWLQNITTQQPEDDMVEVSITALKEAFGDQYNTMIGKEYTAEAIG</sequence>
<reference evidence="2" key="1">
    <citation type="submission" date="2015-10" db="EMBL/GenBank/DDBJ databases">
        <authorList>
            <person name="Gilbert D.G."/>
        </authorList>
    </citation>
    <scope>NUCLEOTIDE SEQUENCE</scope>
</reference>